<comment type="caution">
    <text evidence="2">The sequence shown here is derived from an EMBL/GenBank/DDBJ whole genome shotgun (WGS) entry which is preliminary data.</text>
</comment>
<evidence type="ECO:0000313" key="2">
    <source>
        <dbReference type="EMBL" id="DAZ96566.1"/>
    </source>
</evidence>
<proteinExistence type="predicted"/>
<feature type="region of interest" description="Disordered" evidence="1">
    <location>
        <begin position="1"/>
        <end position="54"/>
    </location>
</feature>
<dbReference type="AlphaFoldDB" id="A0AAV2YS54"/>
<organism evidence="2 3">
    <name type="scientific">Lagenidium giganteum</name>
    <dbReference type="NCBI Taxonomy" id="4803"/>
    <lineage>
        <taxon>Eukaryota</taxon>
        <taxon>Sar</taxon>
        <taxon>Stramenopiles</taxon>
        <taxon>Oomycota</taxon>
        <taxon>Peronosporomycetes</taxon>
        <taxon>Pythiales</taxon>
        <taxon>Pythiaceae</taxon>
    </lineage>
</organism>
<protein>
    <submittedName>
        <fullName evidence="2">Uncharacterized protein</fullName>
    </submittedName>
</protein>
<accession>A0AAV2YS54</accession>
<keyword evidence="3" id="KW-1185">Reference proteome</keyword>
<dbReference type="EMBL" id="DAKRPA010000163">
    <property type="protein sequence ID" value="DAZ96566.1"/>
    <property type="molecule type" value="Genomic_DNA"/>
</dbReference>
<feature type="compositionally biased region" description="Basic and acidic residues" evidence="1">
    <location>
        <begin position="1"/>
        <end position="13"/>
    </location>
</feature>
<evidence type="ECO:0000256" key="1">
    <source>
        <dbReference type="SAM" id="MobiDB-lite"/>
    </source>
</evidence>
<sequence length="157" mass="18091">MTRQPRDDPHDHTVYQVGSPGRSASHGSGNSQSSGSSGRNSADSLKQRQEKLQNELLHVTQKLVRKYSKQFFPPTNRGSPNKTKYLADQWSHDECLSEADKYKMYMDGRYATTTHLDYYARDLEARDADNNKHKHHTQHTKYGDAIVMNRYSLRGKF</sequence>
<evidence type="ECO:0000313" key="3">
    <source>
        <dbReference type="Proteomes" id="UP001146120"/>
    </source>
</evidence>
<gene>
    <name evidence="2" type="ORF">N0F65_011790</name>
</gene>
<dbReference type="Proteomes" id="UP001146120">
    <property type="component" value="Unassembled WGS sequence"/>
</dbReference>
<reference evidence="2" key="2">
    <citation type="journal article" date="2023" name="Microbiol Resour">
        <title>Decontamination and Annotation of the Draft Genome Sequence of the Oomycete Lagenidium giganteum ARSEF 373.</title>
        <authorList>
            <person name="Morgan W.R."/>
            <person name="Tartar A."/>
        </authorList>
    </citation>
    <scope>NUCLEOTIDE SEQUENCE</scope>
    <source>
        <strain evidence="2">ARSEF 373</strain>
    </source>
</reference>
<feature type="compositionally biased region" description="Low complexity" evidence="1">
    <location>
        <begin position="22"/>
        <end position="44"/>
    </location>
</feature>
<name>A0AAV2YS54_9STRA</name>
<reference evidence="2" key="1">
    <citation type="submission" date="2022-11" db="EMBL/GenBank/DDBJ databases">
        <authorList>
            <person name="Morgan W.R."/>
            <person name="Tartar A."/>
        </authorList>
    </citation>
    <scope>NUCLEOTIDE SEQUENCE</scope>
    <source>
        <strain evidence="2">ARSEF 373</strain>
    </source>
</reference>